<sequence>MFGRSLLTVFVPVVAVVAAASGCGGGSETYASIVDKAKNDKKLVIGVKADQPGLGLRTPDGAFTGFDIEVAKYVARQLGVEEKDITFKETVSANREAFLEQGQVDMVVATYSITDARKQKVSFAGPYFVAGQDLLVRSDEGALTGPETLNGKKLCSVAGSTPAQKVKEEYAKEVQLQEERTYSACVDRVLGGQLDAITTDNVILAGYAAQHTGKLKVVGKTFSTEKYGIGLKKDDTAGRKAVNDALEKMFSDGSWTQALQASVGASGFAVPQAPQLERY</sequence>
<dbReference type="RefSeq" id="WP_345402827.1">
    <property type="nucleotide sequence ID" value="NZ_BAAAXS010000001.1"/>
</dbReference>
<organism evidence="6 7">
    <name type="scientific">Nonomuraea salmonea</name>
    <dbReference type="NCBI Taxonomy" id="46181"/>
    <lineage>
        <taxon>Bacteria</taxon>
        <taxon>Bacillati</taxon>
        <taxon>Actinomycetota</taxon>
        <taxon>Actinomycetes</taxon>
        <taxon>Streptosporangiales</taxon>
        <taxon>Streptosporangiaceae</taxon>
        <taxon>Nonomuraea</taxon>
    </lineage>
</organism>
<dbReference type="PANTHER" id="PTHR30085:SF6">
    <property type="entry name" value="ABC TRANSPORTER GLUTAMINE-BINDING PROTEIN GLNH"/>
    <property type="match status" value="1"/>
</dbReference>
<dbReference type="SMART" id="SM00062">
    <property type="entry name" value="PBPb"/>
    <property type="match status" value="1"/>
</dbReference>
<dbReference type="PANTHER" id="PTHR30085">
    <property type="entry name" value="AMINO ACID ABC TRANSPORTER PERMEASE"/>
    <property type="match status" value="1"/>
</dbReference>
<dbReference type="CDD" id="cd13690">
    <property type="entry name" value="PBP2_GluB"/>
    <property type="match status" value="1"/>
</dbReference>
<evidence type="ECO:0000256" key="3">
    <source>
        <dbReference type="ARBA" id="ARBA00022729"/>
    </source>
</evidence>
<evidence type="ECO:0000256" key="2">
    <source>
        <dbReference type="ARBA" id="ARBA00022448"/>
    </source>
</evidence>
<dbReference type="EMBL" id="JBHMCF010000011">
    <property type="protein sequence ID" value="MFB9470229.1"/>
    <property type="molecule type" value="Genomic_DNA"/>
</dbReference>
<feature type="chain" id="PRO_5046672582" evidence="4">
    <location>
        <begin position="21"/>
        <end position="279"/>
    </location>
</feature>
<comment type="similarity">
    <text evidence="1">Belongs to the bacterial solute-binding protein 3 family.</text>
</comment>
<evidence type="ECO:0000256" key="4">
    <source>
        <dbReference type="SAM" id="SignalP"/>
    </source>
</evidence>
<dbReference type="Gene3D" id="3.40.190.10">
    <property type="entry name" value="Periplasmic binding protein-like II"/>
    <property type="match status" value="2"/>
</dbReference>
<keyword evidence="2" id="KW-0813">Transport</keyword>
<dbReference type="Proteomes" id="UP001589568">
    <property type="component" value="Unassembled WGS sequence"/>
</dbReference>
<dbReference type="Pfam" id="PF00497">
    <property type="entry name" value="SBP_bac_3"/>
    <property type="match status" value="1"/>
</dbReference>
<dbReference type="SUPFAM" id="SSF53850">
    <property type="entry name" value="Periplasmic binding protein-like II"/>
    <property type="match status" value="1"/>
</dbReference>
<evidence type="ECO:0000313" key="6">
    <source>
        <dbReference type="EMBL" id="MFB9470229.1"/>
    </source>
</evidence>
<reference evidence="6 7" key="1">
    <citation type="submission" date="2024-09" db="EMBL/GenBank/DDBJ databases">
        <authorList>
            <person name="Sun Q."/>
            <person name="Mori K."/>
        </authorList>
    </citation>
    <scope>NUCLEOTIDE SEQUENCE [LARGE SCALE GENOMIC DNA]</scope>
    <source>
        <strain evidence="6 7">JCM 3324</strain>
    </source>
</reference>
<dbReference type="PROSITE" id="PS51257">
    <property type="entry name" value="PROKAR_LIPOPROTEIN"/>
    <property type="match status" value="1"/>
</dbReference>
<keyword evidence="7" id="KW-1185">Reference proteome</keyword>
<feature type="domain" description="Solute-binding protein family 3/N-terminal" evidence="5">
    <location>
        <begin position="42"/>
        <end position="266"/>
    </location>
</feature>
<evidence type="ECO:0000259" key="5">
    <source>
        <dbReference type="SMART" id="SM00062"/>
    </source>
</evidence>
<dbReference type="InterPro" id="IPR001638">
    <property type="entry name" value="Solute-binding_3/MltF_N"/>
</dbReference>
<gene>
    <name evidence="6" type="ORF">ACFFR3_11965</name>
</gene>
<keyword evidence="3 4" id="KW-0732">Signal</keyword>
<name>A0ABV5NKG2_9ACTN</name>
<comment type="caution">
    <text evidence="6">The sequence shown here is derived from an EMBL/GenBank/DDBJ whole genome shotgun (WGS) entry which is preliminary data.</text>
</comment>
<dbReference type="InterPro" id="IPR051455">
    <property type="entry name" value="Bact_solute-bind_prot3"/>
</dbReference>
<evidence type="ECO:0000256" key="1">
    <source>
        <dbReference type="ARBA" id="ARBA00010333"/>
    </source>
</evidence>
<protein>
    <submittedName>
        <fullName evidence="6">Glutamate ABC transporter substrate-binding protein</fullName>
    </submittedName>
</protein>
<feature type="signal peptide" evidence="4">
    <location>
        <begin position="1"/>
        <end position="20"/>
    </location>
</feature>
<proteinExistence type="inferred from homology"/>
<accession>A0ABV5NKG2</accession>
<evidence type="ECO:0000313" key="7">
    <source>
        <dbReference type="Proteomes" id="UP001589568"/>
    </source>
</evidence>